<organism evidence="3 4">
    <name type="scientific">Rotaria magnacalcarata</name>
    <dbReference type="NCBI Taxonomy" id="392030"/>
    <lineage>
        <taxon>Eukaryota</taxon>
        <taxon>Metazoa</taxon>
        <taxon>Spiralia</taxon>
        <taxon>Gnathifera</taxon>
        <taxon>Rotifera</taxon>
        <taxon>Eurotatoria</taxon>
        <taxon>Bdelloidea</taxon>
        <taxon>Philodinida</taxon>
        <taxon>Philodinidae</taxon>
        <taxon>Rotaria</taxon>
    </lineage>
</organism>
<dbReference type="CDD" id="cd00063">
    <property type="entry name" value="FN3"/>
    <property type="match status" value="1"/>
</dbReference>
<dbReference type="InterPro" id="IPR036116">
    <property type="entry name" value="FN3_sf"/>
</dbReference>
<dbReference type="Gene3D" id="2.60.40.10">
    <property type="entry name" value="Immunoglobulins"/>
    <property type="match status" value="1"/>
</dbReference>
<dbReference type="EMBL" id="CAJOBH010124644">
    <property type="protein sequence ID" value="CAF4729193.1"/>
    <property type="molecule type" value="Genomic_DNA"/>
</dbReference>
<dbReference type="SUPFAM" id="SSF49265">
    <property type="entry name" value="Fibronectin type III"/>
    <property type="match status" value="1"/>
</dbReference>
<dbReference type="InterPro" id="IPR003961">
    <property type="entry name" value="FN3_dom"/>
</dbReference>
<evidence type="ECO:0000313" key="3">
    <source>
        <dbReference type="EMBL" id="CAF4987814.1"/>
    </source>
</evidence>
<dbReference type="AlphaFoldDB" id="A0A8S3D722"/>
<dbReference type="InterPro" id="IPR013783">
    <property type="entry name" value="Ig-like_fold"/>
</dbReference>
<accession>A0A8S3D722</accession>
<feature type="non-terminal residue" evidence="3">
    <location>
        <position position="1"/>
    </location>
</feature>
<sequence length="80" mass="9687">RFQHFIIWHRMLHKTKRTWNQTRVLPDNTTEFTLFDLKLKQPYELTIVGENYFGLGTFTPIITIQLNQTQDLSIDYLYHS</sequence>
<dbReference type="PROSITE" id="PS50853">
    <property type="entry name" value="FN3"/>
    <property type="match status" value="1"/>
</dbReference>
<reference evidence="3" key="1">
    <citation type="submission" date="2021-02" db="EMBL/GenBank/DDBJ databases">
        <authorList>
            <person name="Nowell W R."/>
        </authorList>
    </citation>
    <scope>NUCLEOTIDE SEQUENCE</scope>
</reference>
<dbReference type="EMBL" id="CAJOBJ010202700">
    <property type="protein sequence ID" value="CAF4987814.1"/>
    <property type="molecule type" value="Genomic_DNA"/>
</dbReference>
<dbReference type="Proteomes" id="UP000681967">
    <property type="component" value="Unassembled WGS sequence"/>
</dbReference>
<evidence type="ECO:0000313" key="4">
    <source>
        <dbReference type="Proteomes" id="UP000681720"/>
    </source>
</evidence>
<gene>
    <name evidence="2" type="ORF">BYL167_LOCUS45201</name>
    <name evidence="3" type="ORF">GIL414_LOCUS56433</name>
</gene>
<proteinExistence type="predicted"/>
<comment type="caution">
    <text evidence="3">The sequence shown here is derived from an EMBL/GenBank/DDBJ whole genome shotgun (WGS) entry which is preliminary data.</text>
</comment>
<evidence type="ECO:0000313" key="2">
    <source>
        <dbReference type="EMBL" id="CAF4729193.1"/>
    </source>
</evidence>
<feature type="domain" description="Fibronectin type-III" evidence="1">
    <location>
        <begin position="1"/>
        <end position="69"/>
    </location>
</feature>
<feature type="non-terminal residue" evidence="3">
    <location>
        <position position="80"/>
    </location>
</feature>
<name>A0A8S3D722_9BILA</name>
<protein>
    <recommendedName>
        <fullName evidence="1">Fibronectin type-III domain-containing protein</fullName>
    </recommendedName>
</protein>
<evidence type="ECO:0000259" key="1">
    <source>
        <dbReference type="PROSITE" id="PS50853"/>
    </source>
</evidence>
<dbReference type="Proteomes" id="UP000681720">
    <property type="component" value="Unassembled WGS sequence"/>
</dbReference>